<dbReference type="Gene3D" id="3.40.50.10860">
    <property type="entry name" value="Leucine Dehydrogenase, chain A, domain 1"/>
    <property type="match status" value="1"/>
</dbReference>
<dbReference type="CDD" id="cd00502">
    <property type="entry name" value="DHQase_I"/>
    <property type="match status" value="1"/>
</dbReference>
<dbReference type="InterPro" id="IPR013785">
    <property type="entry name" value="Aldolase_TIM"/>
</dbReference>
<dbReference type="Gene3D" id="3.20.20.70">
    <property type="entry name" value="Aldolase class I"/>
    <property type="match status" value="1"/>
</dbReference>
<dbReference type="InterPro" id="IPR001381">
    <property type="entry name" value="DHquinase_I"/>
</dbReference>
<dbReference type="GO" id="GO:0003855">
    <property type="term" value="F:3-dehydroquinate dehydratase activity"/>
    <property type="evidence" value="ECO:0007669"/>
    <property type="project" value="InterPro"/>
</dbReference>
<dbReference type="GO" id="GO:0004764">
    <property type="term" value="F:shikimate 3-dehydrogenase (NADP+) activity"/>
    <property type="evidence" value="ECO:0007669"/>
    <property type="project" value="InterPro"/>
</dbReference>
<dbReference type="EMBL" id="BARS01040463">
    <property type="protein sequence ID" value="GAG35975.1"/>
    <property type="molecule type" value="Genomic_DNA"/>
</dbReference>
<organism evidence="2">
    <name type="scientific">marine sediment metagenome</name>
    <dbReference type="NCBI Taxonomy" id="412755"/>
    <lineage>
        <taxon>unclassified sequences</taxon>
        <taxon>metagenomes</taxon>
        <taxon>ecological metagenomes</taxon>
    </lineage>
</organism>
<comment type="caution">
    <text evidence="2">The sequence shown here is derived from an EMBL/GenBank/DDBJ whole genome shotgun (WGS) entry which is preliminary data.</text>
</comment>
<dbReference type="Pfam" id="PF01487">
    <property type="entry name" value="DHquinase_I"/>
    <property type="match status" value="1"/>
</dbReference>
<dbReference type="SUPFAM" id="SSF51569">
    <property type="entry name" value="Aldolase"/>
    <property type="match status" value="1"/>
</dbReference>
<reference evidence="2" key="1">
    <citation type="journal article" date="2014" name="Front. Microbiol.">
        <title>High frequency of phylogenetically diverse reductive dehalogenase-homologous genes in deep subseafloor sedimentary metagenomes.</title>
        <authorList>
            <person name="Kawai M."/>
            <person name="Futagami T."/>
            <person name="Toyoda A."/>
            <person name="Takaki Y."/>
            <person name="Nishi S."/>
            <person name="Hori S."/>
            <person name="Arai W."/>
            <person name="Tsubouchi T."/>
            <person name="Morono Y."/>
            <person name="Uchiyama I."/>
            <person name="Ito T."/>
            <person name="Fujiyama A."/>
            <person name="Inagaki F."/>
            <person name="Takami H."/>
        </authorList>
    </citation>
    <scope>NUCLEOTIDE SEQUENCE</scope>
    <source>
        <strain evidence="2">Expedition CK06-06</strain>
    </source>
</reference>
<dbReference type="Pfam" id="PF08501">
    <property type="entry name" value="Shikimate_dh_N"/>
    <property type="match status" value="1"/>
</dbReference>
<dbReference type="GO" id="GO:0019632">
    <property type="term" value="P:shikimate metabolic process"/>
    <property type="evidence" value="ECO:0007669"/>
    <property type="project" value="TreeGrafter"/>
</dbReference>
<dbReference type="InterPro" id="IPR022893">
    <property type="entry name" value="Shikimate_DH_fam"/>
</dbReference>
<gene>
    <name evidence="2" type="ORF">S01H1_61673</name>
</gene>
<protein>
    <recommendedName>
        <fullName evidence="1">Shikimate dehydrogenase substrate binding N-terminal domain-containing protein</fullName>
    </recommendedName>
</protein>
<dbReference type="AlphaFoldDB" id="X0WZ39"/>
<feature type="non-terminal residue" evidence="2">
    <location>
        <position position="1"/>
    </location>
</feature>
<evidence type="ECO:0000313" key="2">
    <source>
        <dbReference type="EMBL" id="GAG35975.1"/>
    </source>
</evidence>
<name>X0WZ39_9ZZZZ</name>
<dbReference type="PANTHER" id="PTHR21089:SF1">
    <property type="entry name" value="BIFUNCTIONAL 3-DEHYDROQUINATE DEHYDRATASE_SHIKIMATE DEHYDROGENASE, CHLOROPLASTIC"/>
    <property type="match status" value="1"/>
</dbReference>
<sequence>LELRTEILVEALNYGADFIDCEYDSFLASDTQARLKEALSENNQARLILSAHNFAGPFDDLATLYEDIQAVYPEAIPKLVYTARHINDCFEALDLLHNKTSDTIVLCMGEAGVISRILSKKLGGFLTFASIDEENATAPGQITIEQLKNLYRWDSIDAETELFGIIGNPVAHSLSPAIFNACFDERGINGLYLPVLVEGKRSRFNDFLENIVSRSWLGFGGFSVTIPHKAHALDYVNGAGEFVEPLAADIGAV</sequence>
<dbReference type="InterPro" id="IPR046346">
    <property type="entry name" value="Aminoacid_DH-like_N_sf"/>
</dbReference>
<feature type="non-terminal residue" evidence="2">
    <location>
        <position position="253"/>
    </location>
</feature>
<proteinExistence type="predicted"/>
<evidence type="ECO:0000259" key="1">
    <source>
        <dbReference type="Pfam" id="PF08501"/>
    </source>
</evidence>
<dbReference type="SUPFAM" id="SSF53223">
    <property type="entry name" value="Aminoacid dehydrogenase-like, N-terminal domain"/>
    <property type="match status" value="1"/>
</dbReference>
<feature type="domain" description="Shikimate dehydrogenase substrate binding N-terminal" evidence="1">
    <location>
        <begin position="165"/>
        <end position="253"/>
    </location>
</feature>
<dbReference type="InterPro" id="IPR013708">
    <property type="entry name" value="Shikimate_DH-bd_N"/>
</dbReference>
<accession>X0WZ39</accession>
<dbReference type="PANTHER" id="PTHR21089">
    <property type="entry name" value="SHIKIMATE DEHYDROGENASE"/>
    <property type="match status" value="1"/>
</dbReference>
<dbReference type="GO" id="GO:0009423">
    <property type="term" value="P:chorismate biosynthetic process"/>
    <property type="evidence" value="ECO:0007669"/>
    <property type="project" value="TreeGrafter"/>
</dbReference>